<dbReference type="GO" id="GO:0005886">
    <property type="term" value="C:plasma membrane"/>
    <property type="evidence" value="ECO:0007669"/>
    <property type="project" value="UniProtKB-SubCell"/>
</dbReference>
<dbReference type="InterPro" id="IPR051605">
    <property type="entry name" value="CstA"/>
</dbReference>
<gene>
    <name evidence="8" type="primary">cstA_1</name>
    <name evidence="8" type="ORF">NCTC9185_06973</name>
</gene>
<keyword evidence="6" id="KW-0472">Membrane</keyword>
<protein>
    <submittedName>
        <fullName evidence="8">Carbon starvation protein A</fullName>
    </submittedName>
</protein>
<keyword evidence="5" id="KW-1133">Transmembrane helix</keyword>
<dbReference type="PANTHER" id="PTHR30252">
    <property type="entry name" value="INNER MEMBRANE PEPTIDE TRANSPORTER"/>
    <property type="match status" value="1"/>
</dbReference>
<dbReference type="Pfam" id="PF02554">
    <property type="entry name" value="CstA"/>
    <property type="match status" value="1"/>
</dbReference>
<evidence type="ECO:0000256" key="3">
    <source>
        <dbReference type="ARBA" id="ARBA00022475"/>
    </source>
</evidence>
<sequence>MAAVCIYLIAYRFYGLYIAKNVLAVDPTGMTPAVRHNDGLDYVSNR</sequence>
<comment type="subcellular location">
    <subcellularLocation>
        <location evidence="1">Cell membrane</location>
        <topology evidence="1">Multi-pass membrane protein</topology>
    </subcellularLocation>
</comment>
<evidence type="ECO:0000313" key="8">
    <source>
        <dbReference type="EMBL" id="VTN14905.1"/>
    </source>
</evidence>
<dbReference type="EMBL" id="CABDVU010000001">
    <property type="protein sequence ID" value="VTN14905.1"/>
    <property type="molecule type" value="Genomic_DNA"/>
</dbReference>
<dbReference type="InterPro" id="IPR003706">
    <property type="entry name" value="CstA_N"/>
</dbReference>
<feature type="domain" description="CstA N-terminal" evidence="7">
    <location>
        <begin position="1"/>
        <end position="44"/>
    </location>
</feature>
<reference evidence="8 9" key="1">
    <citation type="submission" date="2019-04" db="EMBL/GenBank/DDBJ databases">
        <authorList>
            <consortium name="Pathogen Informatics"/>
        </authorList>
    </citation>
    <scope>NUCLEOTIDE SEQUENCE [LARGE SCALE GENOMIC DNA]</scope>
    <source>
        <strain evidence="8 9">NCTC9185</strain>
    </source>
</reference>
<dbReference type="AlphaFoldDB" id="A0A4U9DFP7"/>
<name>A0A4U9DFP7_RAOTE</name>
<organism evidence="8 9">
    <name type="scientific">Raoultella terrigena</name>
    <name type="common">Klebsiella terrigena</name>
    <dbReference type="NCBI Taxonomy" id="577"/>
    <lineage>
        <taxon>Bacteria</taxon>
        <taxon>Pseudomonadati</taxon>
        <taxon>Pseudomonadota</taxon>
        <taxon>Gammaproteobacteria</taxon>
        <taxon>Enterobacterales</taxon>
        <taxon>Enterobacteriaceae</taxon>
        <taxon>Klebsiella/Raoultella group</taxon>
        <taxon>Raoultella</taxon>
    </lineage>
</organism>
<evidence type="ECO:0000256" key="1">
    <source>
        <dbReference type="ARBA" id="ARBA00004651"/>
    </source>
</evidence>
<evidence type="ECO:0000256" key="2">
    <source>
        <dbReference type="ARBA" id="ARBA00007755"/>
    </source>
</evidence>
<keyword evidence="4" id="KW-0812">Transmembrane</keyword>
<proteinExistence type="inferred from homology"/>
<keyword evidence="3" id="KW-1003">Cell membrane</keyword>
<accession>A0A4U9DFP7</accession>
<evidence type="ECO:0000313" key="9">
    <source>
        <dbReference type="Proteomes" id="UP000339249"/>
    </source>
</evidence>
<evidence type="ECO:0000256" key="4">
    <source>
        <dbReference type="ARBA" id="ARBA00022692"/>
    </source>
</evidence>
<evidence type="ECO:0000256" key="6">
    <source>
        <dbReference type="ARBA" id="ARBA00023136"/>
    </source>
</evidence>
<dbReference type="PANTHER" id="PTHR30252:SF2">
    <property type="entry name" value="PEPTIDE TRANSPORTER CSTA"/>
    <property type="match status" value="1"/>
</dbReference>
<evidence type="ECO:0000256" key="5">
    <source>
        <dbReference type="ARBA" id="ARBA00022989"/>
    </source>
</evidence>
<dbReference type="GO" id="GO:0009267">
    <property type="term" value="P:cellular response to starvation"/>
    <property type="evidence" value="ECO:0007669"/>
    <property type="project" value="InterPro"/>
</dbReference>
<dbReference type="Proteomes" id="UP000339249">
    <property type="component" value="Unassembled WGS sequence"/>
</dbReference>
<evidence type="ECO:0000259" key="7">
    <source>
        <dbReference type="Pfam" id="PF02554"/>
    </source>
</evidence>
<comment type="similarity">
    <text evidence="2">Belongs to the peptide transporter carbon starvation (CstA) (TC 2.A.114) family.</text>
</comment>